<reference evidence="1" key="1">
    <citation type="submission" date="2018-05" db="EMBL/GenBank/DDBJ databases">
        <authorList>
            <person name="Lanie J.A."/>
            <person name="Ng W.-L."/>
            <person name="Kazmierczak K.M."/>
            <person name="Andrzejewski T.M."/>
            <person name="Davidsen T.M."/>
            <person name="Wayne K.J."/>
            <person name="Tettelin H."/>
            <person name="Glass J.I."/>
            <person name="Rusch D."/>
            <person name="Podicherti R."/>
            <person name="Tsui H.-C.T."/>
            <person name="Winkler M.E."/>
        </authorList>
    </citation>
    <scope>NUCLEOTIDE SEQUENCE</scope>
</reference>
<protein>
    <recommendedName>
        <fullName evidence="2">VWFA domain-containing protein</fullName>
    </recommendedName>
</protein>
<evidence type="ECO:0008006" key="2">
    <source>
        <dbReference type="Google" id="ProtNLM"/>
    </source>
</evidence>
<proteinExistence type="predicted"/>
<sequence>MNRSTTEIICIIDRSGSMASIRSDAIGGFNSFLDDQKAIPGPAALTLVQFDNTYEVIYDQQPINEVAPLDNRTFVPRGTTALLDAIGRTIDDVGQRLSKTPVKKRPSHVIVGIMTDGFENASTDYTREQVFRMITHQKTTYKW</sequence>
<dbReference type="EMBL" id="UINC01115044">
    <property type="protein sequence ID" value="SVC85782.1"/>
    <property type="molecule type" value="Genomic_DNA"/>
</dbReference>
<accession>A0A382QM20</accession>
<feature type="non-terminal residue" evidence="1">
    <location>
        <position position="143"/>
    </location>
</feature>
<evidence type="ECO:0000313" key="1">
    <source>
        <dbReference type="EMBL" id="SVC85782.1"/>
    </source>
</evidence>
<organism evidence="1">
    <name type="scientific">marine metagenome</name>
    <dbReference type="NCBI Taxonomy" id="408172"/>
    <lineage>
        <taxon>unclassified sequences</taxon>
        <taxon>metagenomes</taxon>
        <taxon>ecological metagenomes</taxon>
    </lineage>
</organism>
<dbReference type="AlphaFoldDB" id="A0A382QM20"/>
<dbReference type="CDD" id="cd00198">
    <property type="entry name" value="vWFA"/>
    <property type="match status" value="1"/>
</dbReference>
<gene>
    <name evidence="1" type="ORF">METZ01_LOCUS338636</name>
</gene>
<dbReference type="Gene3D" id="3.40.50.410">
    <property type="entry name" value="von Willebrand factor, type A domain"/>
    <property type="match status" value="1"/>
</dbReference>
<dbReference type="InterPro" id="IPR036465">
    <property type="entry name" value="vWFA_dom_sf"/>
</dbReference>
<name>A0A382QM20_9ZZZZ</name>
<dbReference type="SUPFAM" id="SSF53300">
    <property type="entry name" value="vWA-like"/>
    <property type="match status" value="1"/>
</dbReference>